<sequence length="326" mass="38179">MPFISYENDNLPLLNLPYSFKTRLVQLAPMVEVQKLVELSKTRSDIQSFCRRRPKFYNSVCITDNKEAYNAALKITDPNPLASSYQISQLTRYLYDGPFTFDPKWNSVIHVDDLDKTRPIYIEDTLALCCRDVKDYEKAIPLISGRYKKLLLYGRISWDQVKQLIHANVSLVRIEGIVYVNPSEYDGAVKYINSFCHGFDQKFSFRQHCFSISMINQLKEACERHKTHELVTCNRQTQHLVHKEYRFAYKVDAVLAILPFCSLLLFFVYIHDSHVYNDTPSAFFTTWMGFWGCFLTILFHYHVTAGKLFSDVPLNDYRAFQRVHLP</sequence>
<reference evidence="3" key="2">
    <citation type="submission" date="2020-10" db="UniProtKB">
        <authorList>
            <consortium name="WormBaseParasite"/>
        </authorList>
    </citation>
    <scope>IDENTIFICATION</scope>
</reference>
<dbReference type="WBParaSite" id="Pan_g10411.t1">
    <property type="protein sequence ID" value="Pan_g10411.t1"/>
    <property type="gene ID" value="Pan_g10411"/>
</dbReference>
<protein>
    <submittedName>
        <fullName evidence="3">F-box domain-containing protein</fullName>
    </submittedName>
</protein>
<evidence type="ECO:0000313" key="2">
    <source>
        <dbReference type="Proteomes" id="UP000492821"/>
    </source>
</evidence>
<dbReference type="Proteomes" id="UP000492821">
    <property type="component" value="Unassembled WGS sequence"/>
</dbReference>
<feature type="transmembrane region" description="Helical" evidence="1">
    <location>
        <begin position="282"/>
        <end position="301"/>
    </location>
</feature>
<keyword evidence="1" id="KW-0472">Membrane</keyword>
<keyword evidence="1" id="KW-1133">Transmembrane helix</keyword>
<feature type="transmembrane region" description="Helical" evidence="1">
    <location>
        <begin position="253"/>
        <end position="270"/>
    </location>
</feature>
<keyword evidence="1" id="KW-0812">Transmembrane</keyword>
<reference evidence="2" key="1">
    <citation type="journal article" date="2013" name="Genetics">
        <title>The draft genome and transcriptome of Panagrellus redivivus are shaped by the harsh demands of a free-living lifestyle.</title>
        <authorList>
            <person name="Srinivasan J."/>
            <person name="Dillman A.R."/>
            <person name="Macchietto M.G."/>
            <person name="Heikkinen L."/>
            <person name="Lakso M."/>
            <person name="Fracchia K.M."/>
            <person name="Antoshechkin I."/>
            <person name="Mortazavi A."/>
            <person name="Wong G."/>
            <person name="Sternberg P.W."/>
        </authorList>
    </citation>
    <scope>NUCLEOTIDE SEQUENCE [LARGE SCALE GENOMIC DNA]</scope>
    <source>
        <strain evidence="2">MT8872</strain>
    </source>
</reference>
<evidence type="ECO:0000313" key="3">
    <source>
        <dbReference type="WBParaSite" id="Pan_g10411.t1"/>
    </source>
</evidence>
<name>A0A7E4UM42_PANRE</name>
<proteinExistence type="predicted"/>
<accession>A0A7E4UM42</accession>
<keyword evidence="2" id="KW-1185">Reference proteome</keyword>
<evidence type="ECO:0000256" key="1">
    <source>
        <dbReference type="SAM" id="Phobius"/>
    </source>
</evidence>
<organism evidence="2 3">
    <name type="scientific">Panagrellus redivivus</name>
    <name type="common">Microworm</name>
    <dbReference type="NCBI Taxonomy" id="6233"/>
    <lineage>
        <taxon>Eukaryota</taxon>
        <taxon>Metazoa</taxon>
        <taxon>Ecdysozoa</taxon>
        <taxon>Nematoda</taxon>
        <taxon>Chromadorea</taxon>
        <taxon>Rhabditida</taxon>
        <taxon>Tylenchina</taxon>
        <taxon>Panagrolaimomorpha</taxon>
        <taxon>Panagrolaimoidea</taxon>
        <taxon>Panagrolaimidae</taxon>
        <taxon>Panagrellus</taxon>
    </lineage>
</organism>
<dbReference type="AlphaFoldDB" id="A0A7E4UM42"/>